<evidence type="ECO:0000256" key="11">
    <source>
        <dbReference type="ARBA" id="ARBA00022989"/>
    </source>
</evidence>
<comment type="catalytic activity">
    <reaction evidence="1">
        <text>ATP + protein L-histidine = ADP + protein N-phospho-L-histidine.</text>
        <dbReference type="EC" id="2.7.13.3"/>
    </reaction>
</comment>
<evidence type="ECO:0000256" key="10">
    <source>
        <dbReference type="ARBA" id="ARBA00022840"/>
    </source>
</evidence>
<dbReference type="Gene3D" id="3.40.50.10700">
    <property type="entry name" value="AF0625-like"/>
    <property type="match status" value="1"/>
</dbReference>
<evidence type="ECO:0000256" key="12">
    <source>
        <dbReference type="ARBA" id="ARBA00023012"/>
    </source>
</evidence>
<keyword evidence="5" id="KW-0597">Phosphoprotein</keyword>
<dbReference type="InterPro" id="IPR003594">
    <property type="entry name" value="HATPase_dom"/>
</dbReference>
<evidence type="ECO:0000256" key="4">
    <source>
        <dbReference type="ARBA" id="ARBA00022475"/>
    </source>
</evidence>
<dbReference type="InterPro" id="IPR036097">
    <property type="entry name" value="HisK_dim/P_sf"/>
</dbReference>
<evidence type="ECO:0000256" key="5">
    <source>
        <dbReference type="ARBA" id="ARBA00022553"/>
    </source>
</evidence>
<dbReference type="InterPro" id="IPR036890">
    <property type="entry name" value="HATPase_C_sf"/>
</dbReference>
<dbReference type="PROSITE" id="PS50109">
    <property type="entry name" value="HIS_KIN"/>
    <property type="match status" value="1"/>
</dbReference>
<feature type="domain" description="Histidine kinase" evidence="15">
    <location>
        <begin position="261"/>
        <end position="478"/>
    </location>
</feature>
<keyword evidence="8" id="KW-0547">Nucleotide-binding</keyword>
<dbReference type="GO" id="GO:0016301">
    <property type="term" value="F:kinase activity"/>
    <property type="evidence" value="ECO:0007669"/>
    <property type="project" value="UniProtKB-KW"/>
</dbReference>
<dbReference type="SMART" id="SM00387">
    <property type="entry name" value="HATPase_c"/>
    <property type="match status" value="1"/>
</dbReference>
<gene>
    <name evidence="17" type="ORF">QBE51_02765</name>
</gene>
<evidence type="ECO:0000256" key="8">
    <source>
        <dbReference type="ARBA" id="ARBA00022741"/>
    </source>
</evidence>
<dbReference type="Pfam" id="PF00672">
    <property type="entry name" value="HAMP"/>
    <property type="match status" value="1"/>
</dbReference>
<evidence type="ECO:0000256" key="6">
    <source>
        <dbReference type="ARBA" id="ARBA00022679"/>
    </source>
</evidence>
<name>A0ABZ2Y7Q7_9FIRM</name>
<evidence type="ECO:0000256" key="14">
    <source>
        <dbReference type="SAM" id="Phobius"/>
    </source>
</evidence>
<dbReference type="SUPFAM" id="SSF158472">
    <property type="entry name" value="HAMP domain-like"/>
    <property type="match status" value="1"/>
</dbReference>
<dbReference type="Gene3D" id="1.10.287.130">
    <property type="match status" value="1"/>
</dbReference>
<dbReference type="CDD" id="cd00075">
    <property type="entry name" value="HATPase"/>
    <property type="match status" value="1"/>
</dbReference>
<feature type="transmembrane region" description="Helical" evidence="14">
    <location>
        <begin position="19"/>
        <end position="39"/>
    </location>
</feature>
<keyword evidence="4" id="KW-1003">Cell membrane</keyword>
<dbReference type="Proteomes" id="UP001486565">
    <property type="component" value="Chromosome"/>
</dbReference>
<organism evidence="17 18">
    <name type="scientific">Defluviitalea saccharophila</name>
    <dbReference type="NCBI Taxonomy" id="879970"/>
    <lineage>
        <taxon>Bacteria</taxon>
        <taxon>Bacillati</taxon>
        <taxon>Bacillota</taxon>
        <taxon>Clostridia</taxon>
        <taxon>Lachnospirales</taxon>
        <taxon>Defluviitaleaceae</taxon>
        <taxon>Defluviitalea</taxon>
    </lineage>
</organism>
<evidence type="ECO:0000256" key="13">
    <source>
        <dbReference type="ARBA" id="ARBA00023136"/>
    </source>
</evidence>
<dbReference type="SUPFAM" id="SSF55874">
    <property type="entry name" value="ATPase domain of HSP90 chaperone/DNA topoisomerase II/histidine kinase"/>
    <property type="match status" value="1"/>
</dbReference>
<dbReference type="InterPro" id="IPR004358">
    <property type="entry name" value="Sig_transdc_His_kin-like_C"/>
</dbReference>
<keyword evidence="6" id="KW-0808">Transferase</keyword>
<dbReference type="InterPro" id="IPR003661">
    <property type="entry name" value="HisK_dim/P_dom"/>
</dbReference>
<reference evidence="17 18" key="1">
    <citation type="submission" date="2023-03" db="EMBL/GenBank/DDBJ databases">
        <title>Novel Species.</title>
        <authorList>
            <person name="Ma S."/>
        </authorList>
    </citation>
    <scope>NUCLEOTIDE SEQUENCE [LARGE SCALE GENOMIC DNA]</scope>
    <source>
        <strain evidence="17 18">LIND6LT2</strain>
    </source>
</reference>
<evidence type="ECO:0000259" key="16">
    <source>
        <dbReference type="PROSITE" id="PS50885"/>
    </source>
</evidence>
<keyword evidence="9 17" id="KW-0418">Kinase</keyword>
<dbReference type="PANTHER" id="PTHR45528">
    <property type="entry name" value="SENSOR HISTIDINE KINASE CPXA"/>
    <property type="match status" value="1"/>
</dbReference>
<dbReference type="CDD" id="cd06225">
    <property type="entry name" value="HAMP"/>
    <property type="match status" value="1"/>
</dbReference>
<evidence type="ECO:0000256" key="1">
    <source>
        <dbReference type="ARBA" id="ARBA00000085"/>
    </source>
</evidence>
<proteinExistence type="predicted"/>
<evidence type="ECO:0000256" key="3">
    <source>
        <dbReference type="ARBA" id="ARBA00012438"/>
    </source>
</evidence>
<keyword evidence="11 14" id="KW-1133">Transmembrane helix</keyword>
<dbReference type="PROSITE" id="PS50885">
    <property type="entry name" value="HAMP"/>
    <property type="match status" value="1"/>
</dbReference>
<dbReference type="Gene3D" id="3.30.565.10">
    <property type="entry name" value="Histidine kinase-like ATPase, C-terminal domain"/>
    <property type="match status" value="1"/>
</dbReference>
<dbReference type="InterPro" id="IPR005467">
    <property type="entry name" value="His_kinase_dom"/>
</dbReference>
<dbReference type="SMART" id="SM00388">
    <property type="entry name" value="HisKA"/>
    <property type="match status" value="1"/>
</dbReference>
<dbReference type="Pfam" id="PF02518">
    <property type="entry name" value="HATPase_c"/>
    <property type="match status" value="1"/>
</dbReference>
<dbReference type="SMART" id="SM00304">
    <property type="entry name" value="HAMP"/>
    <property type="match status" value="1"/>
</dbReference>
<feature type="domain" description="HAMP" evidence="16">
    <location>
        <begin position="201"/>
        <end position="253"/>
    </location>
</feature>
<dbReference type="CDD" id="cd00082">
    <property type="entry name" value="HisKA"/>
    <property type="match status" value="1"/>
</dbReference>
<keyword evidence="13 14" id="KW-0472">Membrane</keyword>
<dbReference type="InterPro" id="IPR003660">
    <property type="entry name" value="HAMP_dom"/>
</dbReference>
<dbReference type="EC" id="2.7.13.3" evidence="3"/>
<protein>
    <recommendedName>
        <fullName evidence="3">histidine kinase</fullName>
        <ecNumber evidence="3">2.7.13.3</ecNumber>
    </recommendedName>
</protein>
<keyword evidence="12" id="KW-0902">Two-component regulatory system</keyword>
<dbReference type="EMBL" id="CP121687">
    <property type="protein sequence ID" value="WZL70474.1"/>
    <property type="molecule type" value="Genomic_DNA"/>
</dbReference>
<evidence type="ECO:0000256" key="9">
    <source>
        <dbReference type="ARBA" id="ARBA00022777"/>
    </source>
</evidence>
<dbReference type="PRINTS" id="PR00344">
    <property type="entry name" value="BCTRLSENSOR"/>
</dbReference>
<comment type="subcellular location">
    <subcellularLocation>
        <location evidence="2">Cell membrane</location>
        <topology evidence="2">Multi-pass membrane protein</topology>
    </subcellularLocation>
</comment>
<evidence type="ECO:0000313" key="18">
    <source>
        <dbReference type="Proteomes" id="UP001486565"/>
    </source>
</evidence>
<dbReference type="Gene3D" id="6.10.340.10">
    <property type="match status" value="1"/>
</dbReference>
<dbReference type="Pfam" id="PF00512">
    <property type="entry name" value="HisKA"/>
    <property type="match status" value="1"/>
</dbReference>
<evidence type="ECO:0000259" key="15">
    <source>
        <dbReference type="PROSITE" id="PS50109"/>
    </source>
</evidence>
<keyword evidence="18" id="KW-1185">Reference proteome</keyword>
<dbReference type="RefSeq" id="WP_341877438.1">
    <property type="nucleotide sequence ID" value="NZ_CP121687.1"/>
</dbReference>
<evidence type="ECO:0000256" key="7">
    <source>
        <dbReference type="ARBA" id="ARBA00022692"/>
    </source>
</evidence>
<dbReference type="SUPFAM" id="SSF47384">
    <property type="entry name" value="Homodimeric domain of signal transducing histidine kinase"/>
    <property type="match status" value="1"/>
</dbReference>
<dbReference type="PANTHER" id="PTHR45528:SF1">
    <property type="entry name" value="SENSOR HISTIDINE KINASE CPXA"/>
    <property type="match status" value="1"/>
</dbReference>
<sequence length="480" mass="54917">MVIILKIEIKQFHSLRWKILFIFMLISFLPLMLFSMTLYKRLENHYIEERKAELLRQANVTAGHIAIGKYLLDDTKKELFSYEMEQTSKEIEARVIVVDAQGFEAYDSNRIDQTPENKKTHVYKEILQALQGNDKAEKQSNNIINAAASIVDENKIVGAVMISAPIDDMVNKTLNTIRRQLYLLTILVSLITGILAFFASGIITNPLKRMLKVIQKITDGHLDQKIEIKGRDELAELGNAFNHMTQQILKMDQSRQEFVSNVSHELKTPLSSIKVLSESLLFQEDVPVEMYKEFFKDINSEVDRLTAIINDLLFLVKLDQKEVPLTIKNANLNTLIQEILKRLHPLANKKNIELIYESFRDVYAEVDEMKLTLAISNLVENGIKYTPEDGIVRVTVDADHQNAFIKVMDTGIGIPEEEQDKIFQRFYRVDKTRDRETGGTGLGLSITYRTVLLHQGSIKVNSKEGEGSEFIVRIPLKQSS</sequence>
<evidence type="ECO:0000313" key="17">
    <source>
        <dbReference type="EMBL" id="WZL70474.1"/>
    </source>
</evidence>
<accession>A0ABZ2Y7Q7</accession>
<dbReference type="InterPro" id="IPR050398">
    <property type="entry name" value="HssS/ArlS-like"/>
</dbReference>
<evidence type="ECO:0000256" key="2">
    <source>
        <dbReference type="ARBA" id="ARBA00004651"/>
    </source>
</evidence>
<keyword evidence="7 14" id="KW-0812">Transmembrane</keyword>
<keyword evidence="10" id="KW-0067">ATP-binding</keyword>
<feature type="transmembrane region" description="Helical" evidence="14">
    <location>
        <begin position="181"/>
        <end position="203"/>
    </location>
</feature>